<evidence type="ECO:0000256" key="2">
    <source>
        <dbReference type="SAM" id="Phobius"/>
    </source>
</evidence>
<dbReference type="Pfam" id="PF12729">
    <property type="entry name" value="4HB_MCP_1"/>
    <property type="match status" value="1"/>
</dbReference>
<accession>A4CNQ6</accession>
<feature type="region of interest" description="Disordered" evidence="1">
    <location>
        <begin position="196"/>
        <end position="215"/>
    </location>
</feature>
<feature type="transmembrane region" description="Helical" evidence="2">
    <location>
        <begin position="171"/>
        <end position="192"/>
    </location>
</feature>
<feature type="compositionally biased region" description="Basic and acidic residues" evidence="1">
    <location>
        <begin position="201"/>
        <end position="215"/>
    </location>
</feature>
<dbReference type="HOGENOM" id="CLU_100594_1_0_10"/>
<dbReference type="Proteomes" id="UP000009049">
    <property type="component" value="Chromosome"/>
</dbReference>
<dbReference type="AlphaFoldDB" id="A4CNQ6"/>
<proteinExistence type="predicted"/>
<dbReference type="RefSeq" id="WP_015755311.1">
    <property type="nucleotide sequence ID" value="NC_013222.1"/>
</dbReference>
<keyword evidence="2" id="KW-0812">Transmembrane</keyword>
<dbReference type="KEGG" id="rbi:RB2501_00566"/>
<name>A4CNQ6_ROBBH</name>
<protein>
    <recommendedName>
        <fullName evidence="3">Chemotaxis methyl-accepting receptor HlyB-like 4HB MCP domain-containing protein</fullName>
    </recommendedName>
</protein>
<sequence>MKKDKIRFFAGLLLVFFVILATYRIDQANFDKVEDSIITIYEDRLVVKDLIFKIADLLDEKRMALATSDTAFFQRRNAVVDAQIGQLLRLFRETRLTENEERTLTDFGEQIEQLQAAEAEMANPATHPDRDELSTRLEVLKGQARTLSDIQLSEGKRQLLIGSRAIRSSKLLMQVELIVLIVLALGIQFLVLQKPRRKTKEPKEPEEKTFKGKIT</sequence>
<keyword evidence="2" id="KW-1133">Transmembrane helix</keyword>
<dbReference type="STRING" id="313596.RB2501_00566"/>
<evidence type="ECO:0000256" key="1">
    <source>
        <dbReference type="SAM" id="MobiDB-lite"/>
    </source>
</evidence>
<evidence type="ECO:0000259" key="3">
    <source>
        <dbReference type="Pfam" id="PF12729"/>
    </source>
</evidence>
<feature type="domain" description="Chemotaxis methyl-accepting receptor HlyB-like 4HB MCP" evidence="3">
    <location>
        <begin position="5"/>
        <end position="132"/>
    </location>
</feature>
<dbReference type="InterPro" id="IPR024478">
    <property type="entry name" value="HlyB_4HB_MCP"/>
</dbReference>
<gene>
    <name evidence="4" type="ordered locus">RB2501_00566</name>
</gene>
<dbReference type="eggNOG" id="ENOG502ZBV9">
    <property type="taxonomic scope" value="Bacteria"/>
</dbReference>
<keyword evidence="5" id="KW-1185">Reference proteome</keyword>
<reference evidence="4 5" key="1">
    <citation type="journal article" date="2009" name="J. Bacteriol.">
        <title>Complete genome sequence of Robiginitalea biformata HTCC2501.</title>
        <authorList>
            <person name="Oh H.M."/>
            <person name="Giovannoni S.J."/>
            <person name="Lee K."/>
            <person name="Ferriera S."/>
            <person name="Johnson J."/>
            <person name="Cho J.C."/>
        </authorList>
    </citation>
    <scope>NUCLEOTIDE SEQUENCE [LARGE SCALE GENOMIC DNA]</scope>
    <source>
        <strain evidence="5">ATCC BAA-864 / HTCC2501 / KCTC 12146</strain>
    </source>
</reference>
<evidence type="ECO:0000313" key="4">
    <source>
        <dbReference type="EMBL" id="EAR14523.1"/>
    </source>
</evidence>
<dbReference type="EMBL" id="CP001712">
    <property type="protein sequence ID" value="EAR14523.1"/>
    <property type="molecule type" value="Genomic_DNA"/>
</dbReference>
<keyword evidence="2" id="KW-0472">Membrane</keyword>
<dbReference type="OrthoDB" id="979566at2"/>
<organism evidence="4 5">
    <name type="scientific">Robiginitalea biformata (strain ATCC BAA-864 / DSM 15991 / KCTC 12146 / HTCC2501)</name>
    <dbReference type="NCBI Taxonomy" id="313596"/>
    <lineage>
        <taxon>Bacteria</taxon>
        <taxon>Pseudomonadati</taxon>
        <taxon>Bacteroidota</taxon>
        <taxon>Flavobacteriia</taxon>
        <taxon>Flavobacteriales</taxon>
        <taxon>Flavobacteriaceae</taxon>
        <taxon>Robiginitalea</taxon>
    </lineage>
</organism>
<evidence type="ECO:0000313" key="5">
    <source>
        <dbReference type="Proteomes" id="UP000009049"/>
    </source>
</evidence>